<dbReference type="GO" id="GO:0030246">
    <property type="term" value="F:carbohydrate binding"/>
    <property type="evidence" value="ECO:0007669"/>
    <property type="project" value="InterPro"/>
</dbReference>
<name>A0AAU9JIA9_9CILI</name>
<keyword evidence="3" id="KW-0479">Metal-binding</keyword>
<evidence type="ECO:0000256" key="7">
    <source>
        <dbReference type="ARBA" id="ARBA00023295"/>
    </source>
</evidence>
<accession>A0AAU9JIA9</accession>
<dbReference type="EMBL" id="CAJZBQ010000033">
    <property type="protein sequence ID" value="CAG9323240.1"/>
    <property type="molecule type" value="Genomic_DNA"/>
</dbReference>
<dbReference type="InterPro" id="IPR028995">
    <property type="entry name" value="Glyco_hydro_57/38_cen_sf"/>
</dbReference>
<evidence type="ECO:0000256" key="1">
    <source>
        <dbReference type="ARBA" id="ARBA00001947"/>
    </source>
</evidence>
<organism evidence="11 12">
    <name type="scientific">Blepharisma stoltei</name>
    <dbReference type="NCBI Taxonomy" id="1481888"/>
    <lineage>
        <taxon>Eukaryota</taxon>
        <taxon>Sar</taxon>
        <taxon>Alveolata</taxon>
        <taxon>Ciliophora</taxon>
        <taxon>Postciliodesmatophora</taxon>
        <taxon>Heterotrichea</taxon>
        <taxon>Heterotrichida</taxon>
        <taxon>Blepharismidae</taxon>
        <taxon>Blepharisma</taxon>
    </lineage>
</organism>
<dbReference type="InterPro" id="IPR011682">
    <property type="entry name" value="Glyco_hydro_38_C"/>
</dbReference>
<dbReference type="Pfam" id="PF07748">
    <property type="entry name" value="Glyco_hydro_38C"/>
    <property type="match status" value="1"/>
</dbReference>
<feature type="domain" description="Glycoside hydrolase family 38 central" evidence="10">
    <location>
        <begin position="328"/>
        <end position="396"/>
    </location>
</feature>
<evidence type="ECO:0000256" key="2">
    <source>
        <dbReference type="ARBA" id="ARBA00009792"/>
    </source>
</evidence>
<dbReference type="Gene3D" id="1.20.1270.50">
    <property type="entry name" value="Glycoside hydrolase family 38, central domain"/>
    <property type="match status" value="1"/>
</dbReference>
<feature type="region of interest" description="Disordered" evidence="8">
    <location>
        <begin position="1030"/>
        <end position="1071"/>
    </location>
</feature>
<dbReference type="Proteomes" id="UP001162131">
    <property type="component" value="Unassembled WGS sequence"/>
</dbReference>
<keyword evidence="5" id="KW-0862">Zinc</keyword>
<feature type="compositionally biased region" description="Basic and acidic residues" evidence="8">
    <location>
        <begin position="956"/>
        <end position="971"/>
    </location>
</feature>
<keyword evidence="9" id="KW-0472">Membrane</keyword>
<dbReference type="Pfam" id="PF01074">
    <property type="entry name" value="Glyco_hydro_38N"/>
    <property type="match status" value="1"/>
</dbReference>
<dbReference type="InterPro" id="IPR011013">
    <property type="entry name" value="Gal_mutarotase_sf_dom"/>
</dbReference>
<evidence type="ECO:0000313" key="11">
    <source>
        <dbReference type="EMBL" id="CAG9323240.1"/>
    </source>
</evidence>
<keyword evidence="9" id="KW-1133">Transmembrane helix</keyword>
<dbReference type="Gene3D" id="3.20.110.10">
    <property type="entry name" value="Glycoside hydrolase 38, N terminal domain"/>
    <property type="match status" value="1"/>
</dbReference>
<dbReference type="GO" id="GO:0006013">
    <property type="term" value="P:mannose metabolic process"/>
    <property type="evidence" value="ECO:0007669"/>
    <property type="project" value="InterPro"/>
</dbReference>
<dbReference type="SUPFAM" id="SSF88688">
    <property type="entry name" value="Families 57/38 glycoside transferase middle domain"/>
    <property type="match status" value="1"/>
</dbReference>
<feature type="compositionally biased region" description="Basic and acidic residues" evidence="8">
    <location>
        <begin position="979"/>
        <end position="994"/>
    </location>
</feature>
<evidence type="ECO:0000256" key="4">
    <source>
        <dbReference type="ARBA" id="ARBA00022801"/>
    </source>
</evidence>
<keyword evidence="9" id="KW-0812">Transmembrane</keyword>
<dbReference type="SUPFAM" id="SSF74650">
    <property type="entry name" value="Galactose mutarotase-like"/>
    <property type="match status" value="1"/>
</dbReference>
<dbReference type="PANTHER" id="PTHR11607:SF3">
    <property type="entry name" value="LYSOSOMAL ALPHA-MANNOSIDASE"/>
    <property type="match status" value="1"/>
</dbReference>
<reference evidence="11" key="1">
    <citation type="submission" date="2021-09" db="EMBL/GenBank/DDBJ databases">
        <authorList>
            <consortium name="AG Swart"/>
            <person name="Singh M."/>
            <person name="Singh A."/>
            <person name="Seah K."/>
            <person name="Emmerich C."/>
        </authorList>
    </citation>
    <scope>NUCLEOTIDE SEQUENCE</scope>
    <source>
        <strain evidence="11">ATCC30299</strain>
    </source>
</reference>
<feature type="region of interest" description="Disordered" evidence="8">
    <location>
        <begin position="928"/>
        <end position="1006"/>
    </location>
</feature>
<dbReference type="CDD" id="cd00451">
    <property type="entry name" value="GH38N_AMII_euk"/>
    <property type="match status" value="1"/>
</dbReference>
<evidence type="ECO:0000259" key="10">
    <source>
        <dbReference type="SMART" id="SM00872"/>
    </source>
</evidence>
<evidence type="ECO:0000256" key="3">
    <source>
        <dbReference type="ARBA" id="ARBA00022723"/>
    </source>
</evidence>
<comment type="cofactor">
    <cofactor evidence="1">
        <name>Zn(2+)</name>
        <dbReference type="ChEBI" id="CHEBI:29105"/>
    </cofactor>
</comment>
<dbReference type="Gene3D" id="2.70.98.30">
    <property type="entry name" value="Golgi alpha-mannosidase II, domain 4"/>
    <property type="match status" value="1"/>
</dbReference>
<evidence type="ECO:0000256" key="8">
    <source>
        <dbReference type="SAM" id="MobiDB-lite"/>
    </source>
</evidence>
<dbReference type="InterPro" id="IPR050843">
    <property type="entry name" value="Glycosyl_Hydrlase_38"/>
</dbReference>
<dbReference type="GO" id="GO:0004559">
    <property type="term" value="F:alpha-mannosidase activity"/>
    <property type="evidence" value="ECO:0007669"/>
    <property type="project" value="InterPro"/>
</dbReference>
<dbReference type="InterPro" id="IPR037094">
    <property type="entry name" value="Glyco_hydro_38_cen_sf"/>
</dbReference>
<keyword evidence="12" id="KW-1185">Reference proteome</keyword>
<comment type="caution">
    <text evidence="11">The sequence shown here is derived from an EMBL/GenBank/DDBJ whole genome shotgun (WGS) entry which is preliminary data.</text>
</comment>
<dbReference type="AlphaFoldDB" id="A0AAU9JIA9"/>
<protein>
    <recommendedName>
        <fullName evidence="10">Glycoside hydrolase family 38 central domain-containing protein</fullName>
    </recommendedName>
</protein>
<sequence>MWGFLLLLTFCSAFEIFIVPHSHCDPGWIETVKWYYDRQARNILNNIVSILQKDSRRKIVWSETSFLKMWMDEQSDEKINLFKSFVKNGQIEFVGGGYVQNDEANPDFEMVIRQLETGHQYLNKEFGITKVRVGWQIDPFGHSALTPSLWSKFGYEFLVTNRINVGLRDELRRDGNIEFLWEGVNFGHNESIFTHNLYDHYDPPQVLHPYKNHCFGYGPISDNILNRCLNIIYNLFNERKSAYKHDKLMLLYGDDFYYMNSDEGEKLYKRIEALRDYAEKSNEYPNMKIKIATASEYFDAVKNSKPKLSVYKGDLLPYVNFRAGWEPAHWTGYYTTRPHLKQTIYYTHKLVRATEIVLALSKGKSFFASESSLALHHDAITGTCRPQVVEDYTNRLIDEQKSARKAINDAIKNKFPKAEAKFALALPYRVLIVYNPLNWEATCLLHLEVSNDIFIQIKNWRGEYVLLQSVSNLLDDKKTVYMKLSLPALSFVTLFAIEKTEYSEYCDEKSEESETDRSIKDKHFSINFNDFGLVQEITKPSLNYNLKQEFWTYSGNRGGAYIFHPPSNGNEITDMSLDKILVSKGSILETVEVVWRRQRRSFDIDYYYQKIILYGQSRFIWKYGLYATNNEEILVRFSSNNINGEKWLLTSNSGDLRERKYYQESASKKGSNMYPAPGGFAVKLDDEYLQVFPKFSIGVAMVNEGSFELLLHRNLGQDDNFGLSTGVDDKKFVHYHFEIELNKLSQKSYWKSYLEAKTDIYTFTLSNLADFSISDKPWLEGELIEKDWKRETVYSLGFSSNDLYLSSLVAKNSQLVMRVLNLKDTSQKLSVNGFEFLNKKLFDGFLDADTVQSRWDKGDEFVFSQKPDSSYPKFAAKGDREENEGQDLLKPFELATFEVKVVPAKVEESIVEEKNEAIEEKTKEIQETVENEAERNEEQVAENEIKAETQETNEETTEKKDITEQEPREQEPIEQETTNPKEETKENEEEKPAIEQESSQADADPIVPIIENKGIAEAEQESDSEAVFIPQENQETPEEESKQEYSKSHDGEAETIEATENEEKQEEAKKEKIDRIPIKDIRNPSIDIVKNVYGTAPVIIENPESAQTGVTALQRLEYAVVICLSGISVMSIILYFRSKKKRKE</sequence>
<dbReference type="InterPro" id="IPR000602">
    <property type="entry name" value="Glyco_hydro_38_N"/>
</dbReference>
<dbReference type="InterPro" id="IPR011330">
    <property type="entry name" value="Glyco_hydro/deAcase_b/a-brl"/>
</dbReference>
<dbReference type="GO" id="GO:0046872">
    <property type="term" value="F:metal ion binding"/>
    <property type="evidence" value="ECO:0007669"/>
    <property type="project" value="UniProtKB-KW"/>
</dbReference>
<feature type="compositionally biased region" description="Basic and acidic residues" evidence="8">
    <location>
        <begin position="1039"/>
        <end position="1052"/>
    </location>
</feature>
<feature type="compositionally biased region" description="Acidic residues" evidence="8">
    <location>
        <begin position="1053"/>
        <end position="1065"/>
    </location>
</feature>
<feature type="transmembrane region" description="Helical" evidence="9">
    <location>
        <begin position="1118"/>
        <end position="1136"/>
    </location>
</feature>
<keyword evidence="6" id="KW-1015">Disulfide bond</keyword>
<feature type="compositionally biased region" description="Basic and acidic residues" evidence="8">
    <location>
        <begin position="928"/>
        <end position="949"/>
    </location>
</feature>
<dbReference type="Pfam" id="PF09261">
    <property type="entry name" value="Alpha-mann_mid"/>
    <property type="match status" value="1"/>
</dbReference>
<evidence type="ECO:0000256" key="9">
    <source>
        <dbReference type="SAM" id="Phobius"/>
    </source>
</evidence>
<dbReference type="PANTHER" id="PTHR11607">
    <property type="entry name" value="ALPHA-MANNOSIDASE"/>
    <property type="match status" value="1"/>
</dbReference>
<dbReference type="InterPro" id="IPR015341">
    <property type="entry name" value="Glyco_hydro_38_cen"/>
</dbReference>
<evidence type="ECO:0000256" key="5">
    <source>
        <dbReference type="ARBA" id="ARBA00022833"/>
    </source>
</evidence>
<proteinExistence type="inferred from homology"/>
<comment type="similarity">
    <text evidence="2">Belongs to the glycosyl hydrolase 38 family.</text>
</comment>
<dbReference type="InterPro" id="IPR027291">
    <property type="entry name" value="Glyco_hydro_38_N_sf"/>
</dbReference>
<keyword evidence="4" id="KW-0378">Hydrolase</keyword>
<dbReference type="SUPFAM" id="SSF88713">
    <property type="entry name" value="Glycoside hydrolase/deacetylase"/>
    <property type="match status" value="1"/>
</dbReference>
<gene>
    <name evidence="11" type="ORF">BSTOLATCC_MIC33141</name>
</gene>
<dbReference type="SMART" id="SM00872">
    <property type="entry name" value="Alpha-mann_mid"/>
    <property type="match status" value="1"/>
</dbReference>
<keyword evidence="7" id="KW-0326">Glycosidase</keyword>
<evidence type="ECO:0000313" key="12">
    <source>
        <dbReference type="Proteomes" id="UP001162131"/>
    </source>
</evidence>
<evidence type="ECO:0000256" key="6">
    <source>
        <dbReference type="ARBA" id="ARBA00023157"/>
    </source>
</evidence>